<evidence type="ECO:0000313" key="2">
    <source>
        <dbReference type="EMBL" id="AJE85959.1"/>
    </source>
</evidence>
<organism evidence="2 3">
    <name type="scientific">Streptomyces albus (strain ATCC 21838 / DSM 41398 / FERM P-419 / JCM 4703 / NBRC 107858)</name>
    <dbReference type="NCBI Taxonomy" id="1081613"/>
    <lineage>
        <taxon>Bacteria</taxon>
        <taxon>Bacillati</taxon>
        <taxon>Actinomycetota</taxon>
        <taxon>Actinomycetes</taxon>
        <taxon>Kitasatosporales</taxon>
        <taxon>Streptomycetaceae</taxon>
        <taxon>Streptomyces</taxon>
    </lineage>
</organism>
<reference evidence="2 3" key="1">
    <citation type="submission" date="2015-01" db="EMBL/GenBank/DDBJ databases">
        <title>Enhanced salinomycin production by adjusting the supply of polyketide extender units in Streptomyce albus DSM 41398.</title>
        <authorList>
            <person name="Lu C."/>
        </authorList>
    </citation>
    <scope>NUCLEOTIDE SEQUENCE [LARGE SCALE GENOMIC DNA]</scope>
    <source>
        <strain evidence="3">ATCC 21838 / DSM 41398 / FERM P-419 / JCM 4703 / NBRC 107858</strain>
    </source>
</reference>
<feature type="region of interest" description="Disordered" evidence="1">
    <location>
        <begin position="19"/>
        <end position="53"/>
    </location>
</feature>
<gene>
    <name evidence="2" type="ORF">SLNWT_5583</name>
</gene>
<sequence>MPGTPAGRAKPAARLLGLFEEAGGRTRGRTADHDRPGADASPARSLRAARGGS</sequence>
<protein>
    <submittedName>
        <fullName evidence="2">Uncharacterized protein</fullName>
    </submittedName>
</protein>
<accession>A0A0B5EVZ3</accession>
<keyword evidence="3" id="KW-1185">Reference proteome</keyword>
<name>A0A0B5EVZ3_STRA4</name>
<dbReference type="KEGG" id="sals:SLNWT_5583"/>
<dbReference type="Proteomes" id="UP000031523">
    <property type="component" value="Chromosome"/>
</dbReference>
<evidence type="ECO:0000256" key="1">
    <source>
        <dbReference type="SAM" id="MobiDB-lite"/>
    </source>
</evidence>
<dbReference type="EMBL" id="CP010519">
    <property type="protein sequence ID" value="AJE85959.1"/>
    <property type="molecule type" value="Genomic_DNA"/>
</dbReference>
<dbReference type="AlphaFoldDB" id="A0A0B5EVZ3"/>
<evidence type="ECO:0000313" key="3">
    <source>
        <dbReference type="Proteomes" id="UP000031523"/>
    </source>
</evidence>
<proteinExistence type="predicted"/>